<proteinExistence type="inferred from homology"/>
<keyword evidence="3 11" id="KW-1134">Transmembrane beta strand</keyword>
<evidence type="ECO:0000256" key="9">
    <source>
        <dbReference type="ARBA" id="ARBA00023136"/>
    </source>
</evidence>
<comment type="subcellular location">
    <subcellularLocation>
        <location evidence="1 11">Cell outer membrane</location>
        <topology evidence="1 11">Multi-pass membrane protein</topology>
    </subcellularLocation>
</comment>
<dbReference type="AlphaFoldDB" id="A0A5C9A511"/>
<organism evidence="16 17">
    <name type="scientific">Parahaliea aestuarii</name>
    <dbReference type="NCBI Taxonomy" id="1852021"/>
    <lineage>
        <taxon>Bacteria</taxon>
        <taxon>Pseudomonadati</taxon>
        <taxon>Pseudomonadota</taxon>
        <taxon>Gammaproteobacteria</taxon>
        <taxon>Cellvibrionales</taxon>
        <taxon>Halieaceae</taxon>
        <taxon>Parahaliea</taxon>
    </lineage>
</organism>
<dbReference type="EMBL" id="VRYZ01000001">
    <property type="protein sequence ID" value="TXS95072.1"/>
    <property type="molecule type" value="Genomic_DNA"/>
</dbReference>
<dbReference type="InterPro" id="IPR039426">
    <property type="entry name" value="TonB-dep_rcpt-like"/>
</dbReference>
<evidence type="ECO:0000256" key="12">
    <source>
        <dbReference type="RuleBase" id="RU003357"/>
    </source>
</evidence>
<dbReference type="Proteomes" id="UP000321933">
    <property type="component" value="Unassembled WGS sequence"/>
</dbReference>
<keyword evidence="7" id="KW-0406">Ion transport</keyword>
<evidence type="ECO:0000256" key="3">
    <source>
        <dbReference type="ARBA" id="ARBA00022452"/>
    </source>
</evidence>
<keyword evidence="17" id="KW-1185">Reference proteome</keyword>
<feature type="chain" id="PRO_5022736927" evidence="13">
    <location>
        <begin position="37"/>
        <end position="747"/>
    </location>
</feature>
<keyword evidence="8 12" id="KW-0798">TonB box</keyword>
<feature type="domain" description="TonB-dependent receptor-like beta-barrel" evidence="14">
    <location>
        <begin position="298"/>
        <end position="710"/>
    </location>
</feature>
<dbReference type="InterPro" id="IPR000531">
    <property type="entry name" value="Beta-barrel_TonB"/>
</dbReference>
<evidence type="ECO:0000256" key="8">
    <source>
        <dbReference type="ARBA" id="ARBA00023077"/>
    </source>
</evidence>
<dbReference type="PANTHER" id="PTHR32552:SF81">
    <property type="entry name" value="TONB-DEPENDENT OUTER MEMBRANE RECEPTOR"/>
    <property type="match status" value="1"/>
</dbReference>
<keyword evidence="10 11" id="KW-0998">Cell outer membrane</keyword>
<accession>A0A5C9A511</accession>
<evidence type="ECO:0000256" key="13">
    <source>
        <dbReference type="SAM" id="SignalP"/>
    </source>
</evidence>
<dbReference type="InterPro" id="IPR036942">
    <property type="entry name" value="Beta-barrel_TonB_sf"/>
</dbReference>
<dbReference type="GO" id="GO:0006826">
    <property type="term" value="P:iron ion transport"/>
    <property type="evidence" value="ECO:0007669"/>
    <property type="project" value="UniProtKB-KW"/>
</dbReference>
<dbReference type="OrthoDB" id="7051185at2"/>
<name>A0A5C9A511_9GAMM</name>
<dbReference type="RefSeq" id="WP_148062912.1">
    <property type="nucleotide sequence ID" value="NZ_VRYZ01000001.1"/>
</dbReference>
<keyword evidence="4" id="KW-0410">Iron transport</keyword>
<dbReference type="InterPro" id="IPR012910">
    <property type="entry name" value="Plug_dom"/>
</dbReference>
<evidence type="ECO:0000256" key="10">
    <source>
        <dbReference type="ARBA" id="ARBA00023237"/>
    </source>
</evidence>
<keyword evidence="5 11" id="KW-0812">Transmembrane</keyword>
<comment type="caution">
    <text evidence="16">The sequence shown here is derived from an EMBL/GenBank/DDBJ whole genome shotgun (WGS) entry which is preliminary data.</text>
</comment>
<dbReference type="GO" id="GO:0009279">
    <property type="term" value="C:cell outer membrane"/>
    <property type="evidence" value="ECO:0007669"/>
    <property type="project" value="UniProtKB-SubCell"/>
</dbReference>
<dbReference type="Pfam" id="PF07715">
    <property type="entry name" value="Plug"/>
    <property type="match status" value="1"/>
</dbReference>
<keyword evidence="9 11" id="KW-0472">Membrane</keyword>
<evidence type="ECO:0000259" key="15">
    <source>
        <dbReference type="Pfam" id="PF07715"/>
    </source>
</evidence>
<evidence type="ECO:0000256" key="11">
    <source>
        <dbReference type="PROSITE-ProRule" id="PRU01360"/>
    </source>
</evidence>
<feature type="domain" description="TonB-dependent receptor plug" evidence="15">
    <location>
        <begin position="53"/>
        <end position="158"/>
    </location>
</feature>
<evidence type="ECO:0000259" key="14">
    <source>
        <dbReference type="Pfam" id="PF00593"/>
    </source>
</evidence>
<protein>
    <submittedName>
        <fullName evidence="16">TonB-dependent receptor</fullName>
    </submittedName>
</protein>
<evidence type="ECO:0000313" key="17">
    <source>
        <dbReference type="Proteomes" id="UP000321933"/>
    </source>
</evidence>
<keyword evidence="2 11" id="KW-0813">Transport</keyword>
<keyword evidence="6" id="KW-0408">Iron</keyword>
<dbReference type="SUPFAM" id="SSF56935">
    <property type="entry name" value="Porins"/>
    <property type="match status" value="1"/>
</dbReference>
<evidence type="ECO:0000256" key="5">
    <source>
        <dbReference type="ARBA" id="ARBA00022692"/>
    </source>
</evidence>
<feature type="signal peptide" evidence="13">
    <location>
        <begin position="1"/>
        <end position="36"/>
    </location>
</feature>
<gene>
    <name evidence="16" type="ORF">FVW59_04015</name>
</gene>
<evidence type="ECO:0000313" key="16">
    <source>
        <dbReference type="EMBL" id="TXS95072.1"/>
    </source>
</evidence>
<dbReference type="Gene3D" id="2.40.170.20">
    <property type="entry name" value="TonB-dependent receptor, beta-barrel domain"/>
    <property type="match status" value="1"/>
</dbReference>
<evidence type="ECO:0000256" key="2">
    <source>
        <dbReference type="ARBA" id="ARBA00022448"/>
    </source>
</evidence>
<reference evidence="16 17" key="1">
    <citation type="submission" date="2019-08" db="EMBL/GenBank/DDBJ databases">
        <title>Parahaliea maris sp. nov., isolated from the surface seawater.</title>
        <authorList>
            <person name="Liu Y."/>
        </authorList>
    </citation>
    <scope>NUCLEOTIDE SEQUENCE [LARGE SCALE GENOMIC DNA]</scope>
    <source>
        <strain evidence="16 17">S2-26</strain>
    </source>
</reference>
<keyword evidence="13" id="KW-0732">Signal</keyword>
<comment type="similarity">
    <text evidence="11 12">Belongs to the TonB-dependent receptor family.</text>
</comment>
<dbReference type="PANTHER" id="PTHR32552">
    <property type="entry name" value="FERRICHROME IRON RECEPTOR-RELATED"/>
    <property type="match status" value="1"/>
</dbReference>
<dbReference type="Pfam" id="PF00593">
    <property type="entry name" value="TonB_dep_Rec_b-barrel"/>
    <property type="match status" value="1"/>
</dbReference>
<dbReference type="PROSITE" id="PS52016">
    <property type="entry name" value="TONB_DEPENDENT_REC_3"/>
    <property type="match status" value="1"/>
</dbReference>
<evidence type="ECO:0000256" key="4">
    <source>
        <dbReference type="ARBA" id="ARBA00022496"/>
    </source>
</evidence>
<sequence length="747" mass="81915">MNVNRRKTPKLSTHSTWLKSLSGGALLALAGTPALAAQLEEVIVTAQKRAQSLQDVPVAVTAIDGEKIGDLGIKRLDDLTMYTPTVMVTEGTGEDQIFIRGVGSGVNKGFEQSVGMFIDGLYYGRGRSSKAGFLDLERVEILKGPQGILFGKNTIAGAMNITTRNPGLEAEGFVNATYEIETNEKTVEAAYGGPLSDTFGARLAVRASELDGWIDNTFTGDEMQEQEDLVARLSTVWNPTDTLEVIGKLTYSDLQIGEKPAELVRCSPTLAQTVAGVDDCRFNGKTTIFSEDSDGGPGSEDFEAFSAGVTVNWDVGEHQITSITGYTDHDDDFYLDVDYTHLDTLGSNRDEKYENFSQELRLTSPLGQTFDYIAGVYYEDNKLEVWNNFNLSDAGISRTTFTTQEGESFAAFGQVTWNISDLLRLTVGGRYSKDEKSVDMEQYFSALKTTDRLPIPSLGALGNAFVINDERTDNDFSPAVILEWTPTIDHLVYAKYSQGFKAGGFDLGLATGDLDQLQFEPEEVDALELGSKSQLLDGAMTLNVSIFRNEYSDLQVSTFDGVANFNVGNAAESVSQGVDVEIVWALTDELTSSLAFSYLDATYDSFPGAQCNFQQTQATPTGQLCVNDLSGEDLQFAPEYSGHFNLTWEKPISSDYLLTLATDVVFSDEFFVANDLDPTLLQDSFYKFDLRAALENLSAGWEIALVGRNLNDETTFHWGNDVPLSPGSFFRHNDIGRTVAIQGRLYF</sequence>
<evidence type="ECO:0000256" key="1">
    <source>
        <dbReference type="ARBA" id="ARBA00004571"/>
    </source>
</evidence>
<evidence type="ECO:0000256" key="7">
    <source>
        <dbReference type="ARBA" id="ARBA00023065"/>
    </source>
</evidence>
<keyword evidence="16" id="KW-0675">Receptor</keyword>
<evidence type="ECO:0000256" key="6">
    <source>
        <dbReference type="ARBA" id="ARBA00023004"/>
    </source>
</evidence>